<feature type="binding site" evidence="8">
    <location>
        <position position="32"/>
    </location>
    <ligand>
        <name>[4Fe-4S] cluster</name>
        <dbReference type="ChEBI" id="CHEBI:49883"/>
        <note>4Fe-4S-S-AdoMet</note>
    </ligand>
</feature>
<feature type="binding site" evidence="8">
    <location>
        <position position="75"/>
    </location>
    <ligand>
        <name>S-adenosyl-L-methionine</name>
        <dbReference type="ChEBI" id="CHEBI:59789"/>
    </ligand>
</feature>
<feature type="domain" description="Radical SAM core" evidence="9">
    <location>
        <begin position="19"/>
        <end position="202"/>
    </location>
</feature>
<evidence type="ECO:0000256" key="6">
    <source>
        <dbReference type="ARBA" id="ARBA00023014"/>
    </source>
</evidence>
<comment type="caution">
    <text evidence="10">The sequence shown here is derived from an EMBL/GenBank/DDBJ whole genome shotgun (WGS) entry which is preliminary data.</text>
</comment>
<dbReference type="GO" id="GO:1904047">
    <property type="term" value="F:S-adenosyl-L-methionine binding"/>
    <property type="evidence" value="ECO:0007669"/>
    <property type="project" value="UniProtKB-UniRule"/>
</dbReference>
<dbReference type="InterPro" id="IPR007197">
    <property type="entry name" value="rSAM"/>
</dbReference>
<evidence type="ECO:0000259" key="9">
    <source>
        <dbReference type="PROSITE" id="PS51918"/>
    </source>
</evidence>
<dbReference type="Gene3D" id="3.20.20.70">
    <property type="entry name" value="Aldolase class I"/>
    <property type="match status" value="1"/>
</dbReference>
<organism evidence="10 11">
    <name type="scientific">Methanobrevibacter olleyae</name>
    <dbReference type="NCBI Taxonomy" id="294671"/>
    <lineage>
        <taxon>Archaea</taxon>
        <taxon>Methanobacteriati</taxon>
        <taxon>Methanobacteriota</taxon>
        <taxon>Methanomada group</taxon>
        <taxon>Methanobacteria</taxon>
        <taxon>Methanobacteriales</taxon>
        <taxon>Methanobacteriaceae</taxon>
        <taxon>Methanobrevibacter</taxon>
    </lineage>
</organism>
<keyword evidence="2 8" id="KW-0949">S-adenosyl-L-methionine</keyword>
<dbReference type="Pfam" id="PF04055">
    <property type="entry name" value="Radical_SAM"/>
    <property type="match status" value="1"/>
</dbReference>
<dbReference type="CDD" id="cd01335">
    <property type="entry name" value="Radical_SAM"/>
    <property type="match status" value="1"/>
</dbReference>
<comment type="caution">
    <text evidence="8">Lacks conserved residue(s) required for the propagation of feature annotation.</text>
</comment>
<feature type="binding site" evidence="8">
    <location>
        <begin position="117"/>
        <end position="119"/>
    </location>
    <ligand>
        <name>S-adenosyl-L-methionine</name>
        <dbReference type="ChEBI" id="CHEBI:59789"/>
    </ligand>
</feature>
<dbReference type="SFLD" id="SFLDS00029">
    <property type="entry name" value="Radical_SAM"/>
    <property type="match status" value="1"/>
</dbReference>
<comment type="cofactor">
    <cofactor evidence="8">
        <name>Mg(2+)</name>
        <dbReference type="ChEBI" id="CHEBI:18420"/>
    </cofactor>
</comment>
<evidence type="ECO:0000256" key="2">
    <source>
        <dbReference type="ARBA" id="ARBA00022691"/>
    </source>
</evidence>
<sequence length="202" mass="23626">MIEIKVSEIFTSFQGEGPYIGTPATFLRLYGCNLNCQWCDTDISTYEMLSVDDVAEILMTQMEFNNINLLVITGGEPTLQMEEIKRLIKGLPEDIKIQLETNGSIFEYLPEIEYVVSPKEDKERVFEDYYKYDNVFFKFVITSKEDIDEVISIKNKYGYDKTIWLQGEFSKDSLMADLIRENFPRLENIKLSVQTHKYLSQR</sequence>
<comment type="cofactor">
    <cofactor evidence="8">
        <name>[4Fe-4S] cluster</name>
        <dbReference type="ChEBI" id="CHEBI:49883"/>
    </cofactor>
    <text evidence="8">Binds 1 [4Fe-4S] cluster. The cluster is coordinated with 3 cysteines and an exchangeable S-adenosyl-L-methionine.</text>
</comment>
<evidence type="ECO:0000256" key="3">
    <source>
        <dbReference type="ARBA" id="ARBA00022723"/>
    </source>
</evidence>
<feature type="binding site" evidence="8">
    <location>
        <begin position="38"/>
        <end position="40"/>
    </location>
    <ligand>
        <name>S-adenosyl-L-methionine</name>
        <dbReference type="ChEBI" id="CHEBI:59789"/>
    </ligand>
</feature>
<feature type="binding site" evidence="8">
    <location>
        <position position="36"/>
    </location>
    <ligand>
        <name>[4Fe-4S] cluster</name>
        <dbReference type="ChEBI" id="CHEBI:49883"/>
        <note>4Fe-4S-S-AdoMet</note>
    </ligand>
</feature>
<accession>A0A8T3VR81</accession>
<reference evidence="10" key="1">
    <citation type="submission" date="2019-04" db="EMBL/GenBank/DDBJ databases">
        <title>Evolution of Biomass-Degrading Anaerobic Consortia Revealed by Metagenomics.</title>
        <authorList>
            <person name="Peng X."/>
        </authorList>
    </citation>
    <scope>NUCLEOTIDE SEQUENCE</scope>
    <source>
        <strain evidence="10">SIG14</strain>
    </source>
</reference>
<dbReference type="InterPro" id="IPR058240">
    <property type="entry name" value="rSAM_sf"/>
</dbReference>
<keyword evidence="4 8" id="KW-0460">Magnesium</keyword>
<name>A0A8T3VR81_METOL</name>
<keyword evidence="6 8" id="KW-0411">Iron-sulfur</keyword>
<dbReference type="Proteomes" id="UP000732619">
    <property type="component" value="Unassembled WGS sequence"/>
</dbReference>
<dbReference type="PANTHER" id="PTHR42836">
    <property type="entry name" value="7-CARBOXY-7-DEAZAGUANINE SYNTHASE"/>
    <property type="match status" value="1"/>
</dbReference>
<proteinExistence type="inferred from homology"/>
<evidence type="ECO:0000256" key="8">
    <source>
        <dbReference type="HAMAP-Rule" id="MF_00917"/>
    </source>
</evidence>
<dbReference type="HAMAP" id="MF_00917">
    <property type="entry name" value="QueE"/>
    <property type="match status" value="1"/>
</dbReference>
<dbReference type="EMBL" id="SUTG01000004">
    <property type="protein sequence ID" value="MBE6511811.1"/>
    <property type="molecule type" value="Genomic_DNA"/>
</dbReference>
<dbReference type="PIRSF" id="PIRSF000370">
    <property type="entry name" value="QueE"/>
    <property type="match status" value="1"/>
</dbReference>
<comment type="similarity">
    <text evidence="8">Belongs to the radical SAM superfamily. 7-carboxy-7-deazaguanine synthase family.</text>
</comment>
<evidence type="ECO:0000256" key="4">
    <source>
        <dbReference type="ARBA" id="ARBA00022842"/>
    </source>
</evidence>
<comment type="subunit">
    <text evidence="8">Homodimer.</text>
</comment>
<evidence type="ECO:0000256" key="1">
    <source>
        <dbReference type="ARBA" id="ARBA00022485"/>
    </source>
</evidence>
<keyword evidence="7 8" id="KW-0456">Lyase</keyword>
<dbReference type="AlphaFoldDB" id="A0A8T3VR81"/>
<feature type="binding site" evidence="8">
    <location>
        <position position="73"/>
    </location>
    <ligand>
        <name>substrate</name>
    </ligand>
</feature>
<dbReference type="GO" id="GO:0000287">
    <property type="term" value="F:magnesium ion binding"/>
    <property type="evidence" value="ECO:0007669"/>
    <property type="project" value="UniProtKB-UniRule"/>
</dbReference>
<dbReference type="GO" id="GO:0016840">
    <property type="term" value="F:carbon-nitrogen lyase activity"/>
    <property type="evidence" value="ECO:0007669"/>
    <property type="project" value="UniProtKB-UniRule"/>
</dbReference>
<comment type="function">
    <text evidence="8">Catalyzes the complex heterocyclic radical-mediated conversion of 6-carboxy-5,6,7,8-tetrahydropterin (CPH4) to 7-carboxy-7-deazaguanine (CDG), a step common to the biosynthetic pathways of all 7-deazapurine-containing compounds.</text>
</comment>
<feature type="binding site" evidence="8">
    <location>
        <position position="39"/>
    </location>
    <ligand>
        <name>[4Fe-4S] cluster</name>
        <dbReference type="ChEBI" id="CHEBI:49883"/>
        <note>4Fe-4S-S-AdoMet</note>
    </ligand>
</feature>
<dbReference type="SUPFAM" id="SSF102114">
    <property type="entry name" value="Radical SAM enzymes"/>
    <property type="match status" value="1"/>
</dbReference>
<feature type="binding site" evidence="8">
    <location>
        <begin position="13"/>
        <end position="15"/>
    </location>
    <ligand>
        <name>substrate</name>
    </ligand>
</feature>
<gene>
    <name evidence="8" type="primary">queE</name>
    <name evidence="10" type="ORF">E7Z75_01480</name>
</gene>
<dbReference type="EC" id="4.3.99.3" evidence="8"/>
<evidence type="ECO:0000256" key="7">
    <source>
        <dbReference type="ARBA" id="ARBA00023239"/>
    </source>
</evidence>
<dbReference type="InterPro" id="IPR013785">
    <property type="entry name" value="Aldolase_TIM"/>
</dbReference>
<dbReference type="GO" id="GO:0051539">
    <property type="term" value="F:4 iron, 4 sulfur cluster binding"/>
    <property type="evidence" value="ECO:0007669"/>
    <property type="project" value="UniProtKB-UniRule"/>
</dbReference>
<comment type="cofactor">
    <cofactor evidence="8">
        <name>S-adenosyl-L-methionine</name>
        <dbReference type="ChEBI" id="CHEBI:59789"/>
    </cofactor>
    <text evidence="8">Binds 1 S-adenosyl-L-methionine per subunit.</text>
</comment>
<comment type="catalytic activity">
    <reaction evidence="8">
        <text>6-carboxy-5,6,7,8-tetrahydropterin + H(+) = 7-carboxy-7-carbaguanine + NH4(+)</text>
        <dbReference type="Rhea" id="RHEA:27974"/>
        <dbReference type="ChEBI" id="CHEBI:15378"/>
        <dbReference type="ChEBI" id="CHEBI:28938"/>
        <dbReference type="ChEBI" id="CHEBI:61032"/>
        <dbReference type="ChEBI" id="CHEBI:61036"/>
        <dbReference type="EC" id="4.3.99.3"/>
    </reaction>
</comment>
<evidence type="ECO:0000256" key="5">
    <source>
        <dbReference type="ARBA" id="ARBA00023004"/>
    </source>
</evidence>
<dbReference type="PANTHER" id="PTHR42836:SF1">
    <property type="entry name" value="7-CARBOXY-7-DEAZAGUANINE SYNTHASE"/>
    <property type="match status" value="1"/>
</dbReference>
<dbReference type="PROSITE" id="PS51918">
    <property type="entry name" value="RADICAL_SAM"/>
    <property type="match status" value="1"/>
</dbReference>
<feature type="binding site" evidence="8">
    <location>
        <position position="41"/>
    </location>
    <ligand>
        <name>Mg(2+)</name>
        <dbReference type="ChEBI" id="CHEBI:18420"/>
    </ligand>
</feature>
<evidence type="ECO:0000313" key="10">
    <source>
        <dbReference type="EMBL" id="MBE6511811.1"/>
    </source>
</evidence>
<dbReference type="InterPro" id="IPR024924">
    <property type="entry name" value="7-CO-7-deazaguanine_synth-like"/>
</dbReference>
<protein>
    <recommendedName>
        <fullName evidence="8">7-carboxy-7-deazaguanine synthase</fullName>
        <shortName evidence="8">CDG synthase</shortName>
        <ecNumber evidence="8">4.3.99.3</ecNumber>
    </recommendedName>
    <alternativeName>
        <fullName evidence="8">Archaeosine biosynthesis protein QueE</fullName>
    </alternativeName>
</protein>
<keyword evidence="1 8" id="KW-0004">4Fe-4S</keyword>
<keyword evidence="3 8" id="KW-0479">Metal-binding</keyword>
<evidence type="ECO:0000313" key="11">
    <source>
        <dbReference type="Proteomes" id="UP000732619"/>
    </source>
</evidence>
<keyword evidence="5 8" id="KW-0408">Iron</keyword>
<comment type="pathway">
    <text evidence="8">Purine metabolism; 7-cyano-7-deazaguanine biosynthesis.</text>
</comment>
<feature type="binding site" evidence="8">
    <location>
        <position position="28"/>
    </location>
    <ligand>
        <name>substrate</name>
    </ligand>
</feature>